<sequence>MTLTTAEKFFLLTERIGKKPVLRTRFTTQAYFVLAVVLDLVTQGVLAISHERLTVADSKKLAAQPTYVTVLRERLQANAGQDETLEADLKFVTSWNVANALYDGIGGGLLKQGLTEKKIFQNNLIPKVIYLPLDASRAQVLADFKADIFSDAPAVTTRNLYALLEQQDVLKYLFSSSELVKLTAAFEREVATDSRYQETQRLTAMAGHIIQMKKFEMDGWLS</sequence>
<dbReference type="RefSeq" id="WP_125692128.1">
    <property type="nucleotide sequence ID" value="NZ_JBHSSK010000007.1"/>
</dbReference>
<name>A0ABW1SP93_9LACO</name>
<protein>
    <submittedName>
        <fullName evidence="1">Uncharacterized protein</fullName>
    </submittedName>
</protein>
<evidence type="ECO:0000313" key="2">
    <source>
        <dbReference type="Proteomes" id="UP001596254"/>
    </source>
</evidence>
<comment type="caution">
    <text evidence="1">The sequence shown here is derived from an EMBL/GenBank/DDBJ whole genome shotgun (WGS) entry which is preliminary data.</text>
</comment>
<gene>
    <name evidence="1" type="ORF">ACFP1G_02370</name>
</gene>
<organism evidence="1 2">
    <name type="scientific">Levilactobacillus tongjiangensis</name>
    <dbReference type="NCBI Taxonomy" id="2486023"/>
    <lineage>
        <taxon>Bacteria</taxon>
        <taxon>Bacillati</taxon>
        <taxon>Bacillota</taxon>
        <taxon>Bacilli</taxon>
        <taxon>Lactobacillales</taxon>
        <taxon>Lactobacillaceae</taxon>
        <taxon>Levilactobacillus</taxon>
    </lineage>
</organism>
<accession>A0ABW1SP93</accession>
<evidence type="ECO:0000313" key="1">
    <source>
        <dbReference type="EMBL" id="MFC6206324.1"/>
    </source>
</evidence>
<dbReference type="Proteomes" id="UP001596254">
    <property type="component" value="Unassembled WGS sequence"/>
</dbReference>
<proteinExistence type="predicted"/>
<dbReference type="EMBL" id="JBHSSK010000007">
    <property type="protein sequence ID" value="MFC6206324.1"/>
    <property type="molecule type" value="Genomic_DNA"/>
</dbReference>
<keyword evidence="2" id="KW-1185">Reference proteome</keyword>
<reference evidence="2" key="1">
    <citation type="journal article" date="2019" name="Int. J. Syst. Evol. Microbiol.">
        <title>The Global Catalogue of Microorganisms (GCM) 10K type strain sequencing project: providing services to taxonomists for standard genome sequencing and annotation.</title>
        <authorList>
            <consortium name="The Broad Institute Genomics Platform"/>
            <consortium name="The Broad Institute Genome Sequencing Center for Infectious Disease"/>
            <person name="Wu L."/>
            <person name="Ma J."/>
        </authorList>
    </citation>
    <scope>NUCLEOTIDE SEQUENCE [LARGE SCALE GENOMIC DNA]</scope>
    <source>
        <strain evidence="2">CCM 8905</strain>
    </source>
</reference>